<reference evidence="1" key="1">
    <citation type="submission" date="2013-12" db="EMBL/GenBank/DDBJ databases">
        <title>A Varibaculum cambriense genome reconstructed from a premature infant gut community with otherwise low bacterial novelty that shifts toward anaerobic metabolism during the third week of life.</title>
        <authorList>
            <person name="Brown C.T."/>
            <person name="Sharon I."/>
            <person name="Thomas B.C."/>
            <person name="Castelle C.J."/>
            <person name="Morowitz M.J."/>
            <person name="Banfield J.F."/>
        </authorList>
    </citation>
    <scope>NUCLEOTIDE SEQUENCE</scope>
</reference>
<accession>W1WT33</accession>
<comment type="caution">
    <text evidence="1">The sequence shown here is derived from an EMBL/GenBank/DDBJ whole genome shotgun (WGS) entry which is preliminary data.</text>
</comment>
<dbReference type="AlphaFoldDB" id="W1WT33"/>
<organism evidence="1">
    <name type="scientific">human gut metagenome</name>
    <dbReference type="NCBI Taxonomy" id="408170"/>
    <lineage>
        <taxon>unclassified sequences</taxon>
        <taxon>metagenomes</taxon>
        <taxon>organismal metagenomes</taxon>
    </lineage>
</organism>
<sequence>MQKVPMCRMELDPCGHYARPDV</sequence>
<gene>
    <name evidence="1" type="ORF">Q604_UNBC18493G0003</name>
</gene>
<name>W1WT33_9ZZZZ</name>
<feature type="non-terminal residue" evidence="1">
    <location>
        <position position="22"/>
    </location>
</feature>
<evidence type="ECO:0000313" key="1">
    <source>
        <dbReference type="EMBL" id="ETJ19624.1"/>
    </source>
</evidence>
<dbReference type="EMBL" id="AZMM01018493">
    <property type="protein sequence ID" value="ETJ19624.1"/>
    <property type="molecule type" value="Genomic_DNA"/>
</dbReference>
<proteinExistence type="predicted"/>
<protein>
    <submittedName>
        <fullName evidence="1">Uncharacterized protein</fullName>
    </submittedName>
</protein>